<evidence type="ECO:0000259" key="8">
    <source>
        <dbReference type="SMART" id="SM00481"/>
    </source>
</evidence>
<feature type="domain" description="Polymerase/histidinol phosphatase N-terminal" evidence="8">
    <location>
        <begin position="5"/>
        <end position="68"/>
    </location>
</feature>
<dbReference type="InterPro" id="IPR004013">
    <property type="entry name" value="PHP_dom"/>
</dbReference>
<dbReference type="InterPro" id="IPR003141">
    <property type="entry name" value="Pol/His_phosphatase_N"/>
</dbReference>
<proteinExistence type="predicted"/>
<organism evidence="9 10">
    <name type="scientific">Persicobacter diffluens</name>
    <dbReference type="NCBI Taxonomy" id="981"/>
    <lineage>
        <taxon>Bacteria</taxon>
        <taxon>Pseudomonadati</taxon>
        <taxon>Bacteroidota</taxon>
        <taxon>Cytophagia</taxon>
        <taxon>Cytophagales</taxon>
        <taxon>Persicobacteraceae</taxon>
        <taxon>Persicobacter</taxon>
    </lineage>
</organism>
<keyword evidence="4" id="KW-0548">Nucleotidyltransferase</keyword>
<evidence type="ECO:0000256" key="2">
    <source>
        <dbReference type="ARBA" id="ARBA00019114"/>
    </source>
</evidence>
<evidence type="ECO:0000256" key="5">
    <source>
        <dbReference type="ARBA" id="ARBA00022705"/>
    </source>
</evidence>
<dbReference type="InterPro" id="IPR011708">
    <property type="entry name" value="DNA_pol3_alpha_NTPase_dom"/>
</dbReference>
<accession>A0AAN4VZH0</accession>
<name>A0AAN4VZH0_9BACT</name>
<dbReference type="GO" id="GO:0006260">
    <property type="term" value="P:DNA replication"/>
    <property type="evidence" value="ECO:0007669"/>
    <property type="project" value="UniProtKB-KW"/>
</dbReference>
<comment type="catalytic activity">
    <reaction evidence="7">
        <text>DNA(n) + a 2'-deoxyribonucleoside 5'-triphosphate = DNA(n+1) + diphosphate</text>
        <dbReference type="Rhea" id="RHEA:22508"/>
        <dbReference type="Rhea" id="RHEA-COMP:17339"/>
        <dbReference type="Rhea" id="RHEA-COMP:17340"/>
        <dbReference type="ChEBI" id="CHEBI:33019"/>
        <dbReference type="ChEBI" id="CHEBI:61560"/>
        <dbReference type="ChEBI" id="CHEBI:173112"/>
        <dbReference type="EC" id="2.7.7.7"/>
    </reaction>
</comment>
<dbReference type="Gene3D" id="3.20.20.140">
    <property type="entry name" value="Metal-dependent hydrolases"/>
    <property type="match status" value="2"/>
</dbReference>
<dbReference type="Pfam" id="PF14579">
    <property type="entry name" value="HHH_6"/>
    <property type="match status" value="1"/>
</dbReference>
<evidence type="ECO:0000313" key="10">
    <source>
        <dbReference type="Proteomes" id="UP001310022"/>
    </source>
</evidence>
<dbReference type="InterPro" id="IPR029460">
    <property type="entry name" value="DNAPol_HHH"/>
</dbReference>
<dbReference type="Proteomes" id="UP001310022">
    <property type="component" value="Unassembled WGS sequence"/>
</dbReference>
<dbReference type="EMBL" id="BQKE01000002">
    <property type="protein sequence ID" value="GJM62603.1"/>
    <property type="molecule type" value="Genomic_DNA"/>
</dbReference>
<evidence type="ECO:0000256" key="6">
    <source>
        <dbReference type="ARBA" id="ARBA00022932"/>
    </source>
</evidence>
<protein>
    <recommendedName>
        <fullName evidence="2">DNA polymerase III subunit alpha</fullName>
        <ecNumber evidence="1">2.7.7.7</ecNumber>
    </recommendedName>
</protein>
<dbReference type="Gene3D" id="1.10.150.870">
    <property type="match status" value="1"/>
</dbReference>
<keyword evidence="5" id="KW-0235">DNA replication</keyword>
<dbReference type="Pfam" id="PF02811">
    <property type="entry name" value="PHP"/>
    <property type="match status" value="1"/>
</dbReference>
<dbReference type="EC" id="2.7.7.7" evidence="1"/>
<gene>
    <name evidence="9" type="ORF">PEDI_31550</name>
</gene>
<evidence type="ECO:0000256" key="1">
    <source>
        <dbReference type="ARBA" id="ARBA00012417"/>
    </source>
</evidence>
<dbReference type="PANTHER" id="PTHR32294:SF0">
    <property type="entry name" value="DNA POLYMERASE III SUBUNIT ALPHA"/>
    <property type="match status" value="1"/>
</dbReference>
<dbReference type="SMART" id="SM00481">
    <property type="entry name" value="POLIIIAc"/>
    <property type="match status" value="1"/>
</dbReference>
<comment type="caution">
    <text evidence="9">The sequence shown here is derived from an EMBL/GenBank/DDBJ whole genome shotgun (WGS) entry which is preliminary data.</text>
</comment>
<dbReference type="InterPro" id="IPR040982">
    <property type="entry name" value="DNA_pol3_finger"/>
</dbReference>
<dbReference type="PANTHER" id="PTHR32294">
    <property type="entry name" value="DNA POLYMERASE III SUBUNIT ALPHA"/>
    <property type="match status" value="1"/>
</dbReference>
<dbReference type="NCBIfam" id="TIGR00594">
    <property type="entry name" value="polc"/>
    <property type="match status" value="1"/>
</dbReference>
<dbReference type="Pfam" id="PF07733">
    <property type="entry name" value="DNA_pol3_alpha"/>
    <property type="match status" value="1"/>
</dbReference>
<evidence type="ECO:0000256" key="3">
    <source>
        <dbReference type="ARBA" id="ARBA00022679"/>
    </source>
</evidence>
<dbReference type="InterPro" id="IPR004805">
    <property type="entry name" value="DnaE2/DnaE/PolC"/>
</dbReference>
<keyword evidence="3" id="KW-0808">Transferase</keyword>
<dbReference type="SUPFAM" id="SSF89550">
    <property type="entry name" value="PHP domain-like"/>
    <property type="match status" value="1"/>
</dbReference>
<reference evidence="9 10" key="1">
    <citation type="submission" date="2021-12" db="EMBL/GenBank/DDBJ databases">
        <title>Genome sequencing of bacteria with rrn-lacking chromosome and rrn-plasmid.</title>
        <authorList>
            <person name="Anda M."/>
            <person name="Iwasaki W."/>
        </authorList>
    </citation>
    <scope>NUCLEOTIDE SEQUENCE [LARGE SCALE GENOMIC DNA]</scope>
    <source>
        <strain evidence="9 10">NBRC 15940</strain>
    </source>
</reference>
<dbReference type="GO" id="GO:0003887">
    <property type="term" value="F:DNA-directed DNA polymerase activity"/>
    <property type="evidence" value="ECO:0007669"/>
    <property type="project" value="UniProtKB-KW"/>
</dbReference>
<evidence type="ECO:0000256" key="4">
    <source>
        <dbReference type="ARBA" id="ARBA00022695"/>
    </source>
</evidence>
<sequence>MLINCHTAFSLRYGTLLPDALVEAVATTGAREFVLTDINNVSAIYDVYRAAQKAGLRMIAGMEFRQGETLHFIAIARDEEGFRAINEHCTRYQQAEELPILLHEKVYLVYPSRRIPERALGEREFVGLRAEDVHRLPGLKHLHAHQDKLVVWHPITFAKPQDHDLHRLLRAINQNVILSKLDKKEIAGQYEYPLSLQKLRHRFENVPGILERTDALLSDCHIHFDIDRPKNKRFYTCSDKDDMALLRKLTMDGFAYRYSEKDQYALARVQKELKVIEQLQMGAYFLITWDMLRYAGNCGFYHVGRGSGANSIVAYCLKITDVDPVELNLYFERFINPHRTSPPDFDIDFSWDERDQILDYLFKRYGKDHVALLACYNTFKAKSLIRELGKVFGLPKGDIDTLIDEPNRIEKHHALAPKIYHYANQLKGLPNHLSIHAGGVLISEKPIACYTPLQQMPKGFPIVQFDMHVAEDIGYYKFDVLSQRGLGHIKECVKLVKQNQGITIDIHDVKQFKQDENIKSNLRIGRTIGCFYIESPAMRQLLQKLECDNYIDLVAASSIIRPGVAKSGMMRTYIERSHAPEKIEYLHPVFEEHLGETYGVMVYQEDVIKIAHHFADIDLAEADILRRAMSGKTRSKTAFLEIQDKFFANCRKKGYPDQLAAEVWRQMESFSGYSFCKAHSASFAVESYQSLYLKTYFPIEFMVAVINNFGGFYFAELYLHEARLAGAVIHGPCINKGEWLTSLSGKDVYLGFVHVKSLEQKMIQRALEERKKNGPFRSLGNFTDRVKVGREQLELLIRMGAFRFTGESPQALQWKKGLCLRPHRPVLQTGELFQTATNENKYELPSLEAEGNEQFFEQLDLLGFPLSSPFDILRTDYRGDFPASDLLKYRGQTVRMLGYYITRKPVRTVKGEIMNFGSFIDPQGFFFDTCHFPPSLQHSPFQGRGCYLIKGKVIVEFGFPNIEVERMVKLPQKPDPRY</sequence>
<evidence type="ECO:0000256" key="7">
    <source>
        <dbReference type="ARBA" id="ARBA00049244"/>
    </source>
</evidence>
<dbReference type="GO" id="GO:0008408">
    <property type="term" value="F:3'-5' exonuclease activity"/>
    <property type="evidence" value="ECO:0007669"/>
    <property type="project" value="InterPro"/>
</dbReference>
<evidence type="ECO:0000313" key="9">
    <source>
        <dbReference type="EMBL" id="GJM62603.1"/>
    </source>
</evidence>
<dbReference type="Pfam" id="PF17657">
    <property type="entry name" value="DNA_pol3_finger"/>
    <property type="match status" value="1"/>
</dbReference>
<dbReference type="RefSeq" id="WP_338237861.1">
    <property type="nucleotide sequence ID" value="NZ_BQKE01000002.1"/>
</dbReference>
<keyword evidence="10" id="KW-1185">Reference proteome</keyword>
<dbReference type="InterPro" id="IPR016195">
    <property type="entry name" value="Pol/histidinol_Pase-like"/>
</dbReference>
<keyword evidence="6" id="KW-0239">DNA-directed DNA polymerase</keyword>
<dbReference type="AlphaFoldDB" id="A0AAN4VZH0"/>